<evidence type="ECO:0000313" key="3">
    <source>
        <dbReference type="Proteomes" id="UP000016088"/>
    </source>
</evidence>
<feature type="region of interest" description="Disordered" evidence="1">
    <location>
        <begin position="38"/>
        <end position="66"/>
    </location>
</feature>
<dbReference type="HOGENOM" id="CLU_2373999_0_0_1"/>
<accession>S9Q6P4</accession>
<dbReference type="AlphaFoldDB" id="S9Q6P4"/>
<dbReference type="RefSeq" id="XP_013017756.1">
    <property type="nucleotide sequence ID" value="XM_013162302.1"/>
</dbReference>
<evidence type="ECO:0000256" key="1">
    <source>
        <dbReference type="SAM" id="MobiDB-lite"/>
    </source>
</evidence>
<dbReference type="VEuPathDB" id="FungiDB:SOCG_04556"/>
<reference evidence="2 3" key="1">
    <citation type="journal article" date="2011" name="Science">
        <title>Comparative functional genomics of the fission yeasts.</title>
        <authorList>
            <person name="Rhind N."/>
            <person name="Chen Z."/>
            <person name="Yassour M."/>
            <person name="Thompson D.A."/>
            <person name="Haas B.J."/>
            <person name="Habib N."/>
            <person name="Wapinski I."/>
            <person name="Roy S."/>
            <person name="Lin M.F."/>
            <person name="Heiman D.I."/>
            <person name="Young S.K."/>
            <person name="Furuya K."/>
            <person name="Guo Y."/>
            <person name="Pidoux A."/>
            <person name="Chen H.M."/>
            <person name="Robbertse B."/>
            <person name="Goldberg J.M."/>
            <person name="Aoki K."/>
            <person name="Bayne E.H."/>
            <person name="Berlin A.M."/>
            <person name="Desjardins C.A."/>
            <person name="Dobbs E."/>
            <person name="Dukaj L."/>
            <person name="Fan L."/>
            <person name="FitzGerald M.G."/>
            <person name="French C."/>
            <person name="Gujja S."/>
            <person name="Hansen K."/>
            <person name="Keifenheim D."/>
            <person name="Levin J.Z."/>
            <person name="Mosher R.A."/>
            <person name="Mueller C.A."/>
            <person name="Pfiffner J."/>
            <person name="Priest M."/>
            <person name="Russ C."/>
            <person name="Smialowska A."/>
            <person name="Swoboda P."/>
            <person name="Sykes S.M."/>
            <person name="Vaughn M."/>
            <person name="Vengrova S."/>
            <person name="Yoder R."/>
            <person name="Zeng Q."/>
            <person name="Allshire R."/>
            <person name="Baulcombe D."/>
            <person name="Birren B.W."/>
            <person name="Brown W."/>
            <person name="Ekwall K."/>
            <person name="Kellis M."/>
            <person name="Leatherwood J."/>
            <person name="Levin H."/>
            <person name="Margalit H."/>
            <person name="Martienssen R."/>
            <person name="Nieduszynski C.A."/>
            <person name="Spatafora J.W."/>
            <person name="Friedman N."/>
            <person name="Dalgaard J.Z."/>
            <person name="Baumann P."/>
            <person name="Niki H."/>
            <person name="Regev A."/>
            <person name="Nusbaum C."/>
        </authorList>
    </citation>
    <scope>NUCLEOTIDE SEQUENCE [LARGE SCALE GENOMIC DNA]</scope>
    <source>
        <strain evidence="3">yFS286</strain>
    </source>
</reference>
<dbReference type="GeneID" id="25033518"/>
<sequence>MGQVLSICHKKPKNRNVDVEQIQNRSQQPSTIEKPIQNDIHKQQNTKLNSGRKLTGTPTVSSGADLPPAEAARLAAEKRSEIHKEKMKTRLPKATFY</sequence>
<dbReference type="OrthoDB" id="10450366at2759"/>
<protein>
    <submittedName>
        <fullName evidence="2">Uncharacterized protein</fullName>
    </submittedName>
</protein>
<dbReference type="OMA" id="SICHKKP"/>
<name>S9Q6P4_SCHOY</name>
<keyword evidence="3" id="KW-1185">Reference proteome</keyword>
<organism evidence="2 3">
    <name type="scientific">Schizosaccharomyces octosporus (strain yFS286)</name>
    <name type="common">Fission yeast</name>
    <name type="synonym">Octosporomyces octosporus</name>
    <dbReference type="NCBI Taxonomy" id="483514"/>
    <lineage>
        <taxon>Eukaryota</taxon>
        <taxon>Fungi</taxon>
        <taxon>Dikarya</taxon>
        <taxon>Ascomycota</taxon>
        <taxon>Taphrinomycotina</taxon>
        <taxon>Schizosaccharomycetes</taxon>
        <taxon>Schizosaccharomycetales</taxon>
        <taxon>Schizosaccharomycetaceae</taxon>
        <taxon>Schizosaccharomyces</taxon>
    </lineage>
</organism>
<evidence type="ECO:0000313" key="2">
    <source>
        <dbReference type="EMBL" id="EPX75313.1"/>
    </source>
</evidence>
<proteinExistence type="predicted"/>
<dbReference type="Proteomes" id="UP000016088">
    <property type="component" value="Unassembled WGS sequence"/>
</dbReference>
<gene>
    <name evidence="2" type="ORF">SOCG_04556</name>
</gene>
<dbReference type="EMBL" id="KE503206">
    <property type="protein sequence ID" value="EPX75313.1"/>
    <property type="molecule type" value="Genomic_DNA"/>
</dbReference>